<evidence type="ECO:0000256" key="4">
    <source>
        <dbReference type="ARBA" id="ARBA00022842"/>
    </source>
</evidence>
<dbReference type="AlphaFoldDB" id="A0AAY4EYQ7"/>
<dbReference type="InterPro" id="IPR023214">
    <property type="entry name" value="HAD_sf"/>
</dbReference>
<evidence type="ECO:0000256" key="2">
    <source>
        <dbReference type="ARBA" id="ARBA00022723"/>
    </source>
</evidence>
<dbReference type="GO" id="GO:0046037">
    <property type="term" value="P:GMP metabolic process"/>
    <property type="evidence" value="ECO:0007669"/>
    <property type="project" value="UniProtKB-ARBA"/>
</dbReference>
<dbReference type="PIRSF" id="PIRSF017434">
    <property type="entry name" value="Purine_5'-nucleotidase"/>
    <property type="match status" value="1"/>
</dbReference>
<dbReference type="GO" id="GO:0008253">
    <property type="term" value="F:5'-nucleotidase activity"/>
    <property type="evidence" value="ECO:0007669"/>
    <property type="project" value="TreeGrafter"/>
</dbReference>
<comment type="cofactor">
    <cofactor evidence="6">
        <name>Mg(2+)</name>
        <dbReference type="ChEBI" id="CHEBI:18420"/>
    </cofactor>
    <text evidence="6">Binds 1 Mg(2+) ion per subunit.</text>
</comment>
<accession>A0AAY4EYQ7</accession>
<name>A0AAY4EYQ7_9TELE</name>
<keyword evidence="4 6" id="KW-0460">Magnesium</keyword>
<organism evidence="8 9">
    <name type="scientific">Denticeps clupeoides</name>
    <name type="common">denticle herring</name>
    <dbReference type="NCBI Taxonomy" id="299321"/>
    <lineage>
        <taxon>Eukaryota</taxon>
        <taxon>Metazoa</taxon>
        <taxon>Chordata</taxon>
        <taxon>Craniata</taxon>
        <taxon>Vertebrata</taxon>
        <taxon>Euteleostomi</taxon>
        <taxon>Actinopterygii</taxon>
        <taxon>Neopterygii</taxon>
        <taxon>Teleostei</taxon>
        <taxon>Clupei</taxon>
        <taxon>Clupeiformes</taxon>
        <taxon>Denticipitoidei</taxon>
        <taxon>Denticipitidae</taxon>
        <taxon>Denticeps</taxon>
    </lineage>
</organism>
<dbReference type="PANTHER" id="PTHR12103">
    <property type="entry name" value="5'-NUCLEOTIDASE DOMAIN-CONTAINING"/>
    <property type="match status" value="1"/>
</dbReference>
<evidence type="ECO:0000313" key="9">
    <source>
        <dbReference type="Proteomes" id="UP000694580"/>
    </source>
</evidence>
<keyword evidence="3" id="KW-0378">Hydrolase</keyword>
<dbReference type="PANTHER" id="PTHR12103:SF36">
    <property type="entry name" value="CYTOSOLIC PURINE 5'-NUCLEOTIDASE ISOFORM X1"/>
    <property type="match status" value="1"/>
</dbReference>
<dbReference type="Gene3D" id="3.40.50.1000">
    <property type="entry name" value="HAD superfamily/HAD-like"/>
    <property type="match status" value="2"/>
</dbReference>
<feature type="binding site" evidence="6">
    <location>
        <position position="344"/>
    </location>
    <ligand>
        <name>Mg(2+)</name>
        <dbReference type="ChEBI" id="CHEBI:18420"/>
    </ligand>
</feature>
<evidence type="ECO:0000313" key="8">
    <source>
        <dbReference type="Ensembl" id="ENSDCDP00010062857.1"/>
    </source>
</evidence>
<feature type="active site" description="Nucleophile" evidence="5">
    <location>
        <position position="52"/>
    </location>
</feature>
<feature type="compositionally biased region" description="Acidic residues" evidence="7">
    <location>
        <begin position="542"/>
        <end position="554"/>
    </location>
</feature>
<evidence type="ECO:0000256" key="3">
    <source>
        <dbReference type="ARBA" id="ARBA00022801"/>
    </source>
</evidence>
<dbReference type="NCBIfam" id="TIGR02244">
    <property type="entry name" value="HAD-IG-Ncltidse"/>
    <property type="match status" value="1"/>
</dbReference>
<dbReference type="InterPro" id="IPR036412">
    <property type="entry name" value="HAD-like_sf"/>
</dbReference>
<dbReference type="InterPro" id="IPR016695">
    <property type="entry name" value="Pur_nucleotidase"/>
</dbReference>
<reference evidence="8" key="3">
    <citation type="submission" date="2025-09" db="UniProtKB">
        <authorList>
            <consortium name="Ensembl"/>
        </authorList>
    </citation>
    <scope>IDENTIFICATION</scope>
</reference>
<dbReference type="GO" id="GO:0046872">
    <property type="term" value="F:metal ion binding"/>
    <property type="evidence" value="ECO:0007669"/>
    <property type="project" value="UniProtKB-KW"/>
</dbReference>
<reference evidence="8" key="2">
    <citation type="submission" date="2025-08" db="UniProtKB">
        <authorList>
            <consortium name="Ensembl"/>
        </authorList>
    </citation>
    <scope>IDENTIFICATION</scope>
</reference>
<protein>
    <recommendedName>
        <fullName evidence="10">Cytosolic purine 5'-nucleotidase</fullName>
    </recommendedName>
</protein>
<evidence type="ECO:0008006" key="10">
    <source>
        <dbReference type="Google" id="ProtNLM"/>
    </source>
</evidence>
<comment type="similarity">
    <text evidence="1">Belongs to the 5'(3')-deoxyribonucleotidase family.</text>
</comment>
<feature type="active site" description="Proton donor" evidence="5">
    <location>
        <position position="54"/>
    </location>
</feature>
<sequence length="554" mass="64148">MTTSWSDRLQIYADLPANMDGLAMKKYRREAYHRVFVNRSLAMEKIKCFGFDMDYTLAVYKSPEYESLGFDLTVERLVSIGYPQDLLRFVYDPTFPTRGLVFDTMHGNLLKVDAYGNILICVHGFNFLRGPEIRELYPNKFIQRDDTERFYILNTLFNLPETYLYACLVDFFSNCDRYTSCATGFKDGDLFMSFKSMFQDVRDAVDWVHFKGTLKEKTVENLEKYVVRDAKLPLLLSRMNEVARVFLATNSDYKYTDVRMLVLQPGTAHRPWQSYFDLILVDSRKPLFFGEGTVLRQVDTATGRLKIGTYTGPLQHGIVYSGGSSDIVCDLLGVKGKDIVYIGDHIFGDILKSKKRQGWRTFLVIPELAQELHVWTEKSSLFEELQGLDIFLAELYKHLDSSSNERPDISAIQRRVKKVTHDMDMCYGMMGSLFRSGSRQTLFASQVMRYADLYAASFINLLYYPFSYLFRAAHVLMPHESTVEHTHVDTDTESPLATRNRHSVDCKELECKRNQLTRSISEIKPPNLFPQAPQEITHCHDEDDDEEEEEEEEE</sequence>
<dbReference type="InterPro" id="IPR008380">
    <property type="entry name" value="HAD-SF_hydro_IG_5-nucl"/>
</dbReference>
<dbReference type="Ensembl" id="ENSDCDT00010073660.1">
    <property type="protein sequence ID" value="ENSDCDP00010062857.1"/>
    <property type="gene ID" value="ENSDCDG00010034375.1"/>
</dbReference>
<gene>
    <name evidence="8" type="primary">nt5c2b</name>
</gene>
<evidence type="ECO:0000256" key="7">
    <source>
        <dbReference type="SAM" id="MobiDB-lite"/>
    </source>
</evidence>
<feature type="binding site" evidence="6">
    <location>
        <position position="54"/>
    </location>
    <ligand>
        <name>GMP</name>
        <dbReference type="ChEBI" id="CHEBI:58115"/>
    </ligand>
</feature>
<dbReference type="Proteomes" id="UP000694580">
    <property type="component" value="Chromosome 3"/>
</dbReference>
<evidence type="ECO:0000256" key="1">
    <source>
        <dbReference type="ARBA" id="ARBA00009589"/>
    </source>
</evidence>
<reference evidence="8 9" key="1">
    <citation type="submission" date="2020-06" db="EMBL/GenBank/DDBJ databases">
        <authorList>
            <consortium name="Wellcome Sanger Institute Data Sharing"/>
        </authorList>
    </citation>
    <scope>NUCLEOTIDE SEQUENCE [LARGE SCALE GENOMIC DNA]</scope>
</reference>
<feature type="region of interest" description="Disordered" evidence="7">
    <location>
        <begin position="522"/>
        <end position="554"/>
    </location>
</feature>
<feature type="binding site" evidence="6">
    <location>
        <position position="52"/>
    </location>
    <ligand>
        <name>Mg(2+)</name>
        <dbReference type="ChEBI" id="CHEBI:18420"/>
    </ligand>
</feature>
<evidence type="ECO:0000256" key="6">
    <source>
        <dbReference type="PIRSR" id="PIRSR017434-2"/>
    </source>
</evidence>
<proteinExistence type="inferred from homology"/>
<dbReference type="CDD" id="cd07522">
    <property type="entry name" value="HAD_cN-II"/>
    <property type="match status" value="1"/>
</dbReference>
<keyword evidence="9" id="KW-1185">Reference proteome</keyword>
<dbReference type="FunFam" id="3.40.50.1000:FF:000021">
    <property type="entry name" value="NT5C2 isoform 1"/>
    <property type="match status" value="1"/>
</dbReference>
<dbReference type="GeneTree" id="ENSGT00940000163289"/>
<dbReference type="Pfam" id="PF05761">
    <property type="entry name" value="5_nucleotid"/>
    <property type="match status" value="1"/>
</dbReference>
<dbReference type="SUPFAM" id="SSF56784">
    <property type="entry name" value="HAD-like"/>
    <property type="match status" value="1"/>
</dbReference>
<keyword evidence="2 6" id="KW-0479">Metal-binding</keyword>
<evidence type="ECO:0000256" key="5">
    <source>
        <dbReference type="PIRSR" id="PIRSR017434-1"/>
    </source>
</evidence>